<evidence type="ECO:0000256" key="2">
    <source>
        <dbReference type="SAM" id="SignalP"/>
    </source>
</evidence>
<dbReference type="Pfam" id="PF21167">
    <property type="entry name" value="DUF6851"/>
    <property type="match status" value="1"/>
</dbReference>
<dbReference type="PANTHER" id="PTHR34599">
    <property type="entry name" value="PEROXIDASE-RELATED"/>
    <property type="match status" value="1"/>
</dbReference>
<dbReference type="Gene3D" id="1.10.606.10">
    <property type="entry name" value="Vanadium-containing Chloroperoxidase, domain 2"/>
    <property type="match status" value="1"/>
</dbReference>
<feature type="domain" description="DUF6851" evidence="3">
    <location>
        <begin position="84"/>
        <end position="221"/>
    </location>
</feature>
<dbReference type="InterPro" id="IPR055161">
    <property type="entry name" value="NapH1-like_2nd"/>
</dbReference>
<gene>
    <name evidence="5" type="ORF">Prum_009680</name>
</gene>
<dbReference type="SMR" id="A0A6V8KZT2"/>
<dbReference type="InterPro" id="IPR052559">
    <property type="entry name" value="V-haloperoxidase"/>
</dbReference>
<feature type="domain" description="Vanadium-dependent haloperoxidase NapH1-like second helical-bundle" evidence="4">
    <location>
        <begin position="333"/>
        <end position="404"/>
    </location>
</feature>
<organism evidence="5 6">
    <name type="scientific">Phytohabitans rumicis</name>
    <dbReference type="NCBI Taxonomy" id="1076125"/>
    <lineage>
        <taxon>Bacteria</taxon>
        <taxon>Bacillati</taxon>
        <taxon>Actinomycetota</taxon>
        <taxon>Actinomycetes</taxon>
        <taxon>Micromonosporales</taxon>
        <taxon>Micromonosporaceae</taxon>
    </lineage>
</organism>
<comment type="caution">
    <text evidence="5">The sequence shown here is derived from an EMBL/GenBank/DDBJ whole genome shotgun (WGS) entry which is preliminary data.</text>
</comment>
<protein>
    <submittedName>
        <fullName evidence="5">Uncharacterized protein</fullName>
    </submittedName>
</protein>
<dbReference type="InterPro" id="IPR016119">
    <property type="entry name" value="Br/Cl_peroxidase_C"/>
</dbReference>
<feature type="signal peptide" evidence="2">
    <location>
        <begin position="1"/>
        <end position="33"/>
    </location>
</feature>
<evidence type="ECO:0000313" key="6">
    <source>
        <dbReference type="Proteomes" id="UP000482960"/>
    </source>
</evidence>
<dbReference type="Pfam" id="PF22778">
    <property type="entry name" value="VCPO_2nd"/>
    <property type="match status" value="1"/>
</dbReference>
<dbReference type="SUPFAM" id="SSF48317">
    <property type="entry name" value="Acid phosphatase/Vanadium-dependent haloperoxidase"/>
    <property type="match status" value="1"/>
</dbReference>
<dbReference type="InterPro" id="IPR006311">
    <property type="entry name" value="TAT_signal"/>
</dbReference>
<dbReference type="AlphaFoldDB" id="A0A6V8KZT2"/>
<evidence type="ECO:0000313" key="5">
    <source>
        <dbReference type="EMBL" id="GFJ87326.1"/>
    </source>
</evidence>
<proteinExistence type="predicted"/>
<evidence type="ECO:0000259" key="3">
    <source>
        <dbReference type="Pfam" id="PF21167"/>
    </source>
</evidence>
<reference evidence="5 6" key="1">
    <citation type="submission" date="2020-03" db="EMBL/GenBank/DDBJ databases">
        <title>Whole genome shotgun sequence of Phytohabitans rumicis NBRC 108638.</title>
        <authorList>
            <person name="Komaki H."/>
            <person name="Tamura T."/>
        </authorList>
    </citation>
    <scope>NUCLEOTIDE SEQUENCE [LARGE SCALE GENOMIC DNA]</scope>
    <source>
        <strain evidence="5 6">NBRC 108638</strain>
    </source>
</reference>
<dbReference type="InterPro" id="IPR036938">
    <property type="entry name" value="PAP2/HPO_sf"/>
</dbReference>
<name>A0A6V8KZT2_9ACTN</name>
<dbReference type="EMBL" id="BLPG01000001">
    <property type="protein sequence ID" value="GFJ87326.1"/>
    <property type="molecule type" value="Genomic_DNA"/>
</dbReference>
<accession>A0A6V8KZT2</accession>
<feature type="compositionally biased region" description="Basic residues" evidence="1">
    <location>
        <begin position="407"/>
        <end position="421"/>
    </location>
</feature>
<dbReference type="InterPro" id="IPR049283">
    <property type="entry name" value="DUF6851"/>
</dbReference>
<reference evidence="5 6" key="2">
    <citation type="submission" date="2020-03" db="EMBL/GenBank/DDBJ databases">
        <authorList>
            <person name="Ichikawa N."/>
            <person name="Kimura A."/>
            <person name="Kitahashi Y."/>
            <person name="Uohara A."/>
        </authorList>
    </citation>
    <scope>NUCLEOTIDE SEQUENCE [LARGE SCALE GENOMIC DNA]</scope>
    <source>
        <strain evidence="5 6">NBRC 108638</strain>
    </source>
</reference>
<dbReference type="GO" id="GO:0004601">
    <property type="term" value="F:peroxidase activity"/>
    <property type="evidence" value="ECO:0007669"/>
    <property type="project" value="InterPro"/>
</dbReference>
<sequence length="524" mass="56174">MSDLSLRRRSLLLGGVGGAVGLAMLGHGTAAAAADPPQPPIFDFDTGNGIDISFQPDARAGQQPSAGAYAPMDLTSAWVNHVSAIAWFDTVAPYHPTAVGVYTRVARRPASESATNRNMNIGIFHSSYQMIKALVPEVLPELARLMVAVGLNPNDESEDPTTPVGIGNLAGKGVIAARARDGMNLLGDDGRRYNPRPFADYTGYQPVNTAYELTNPSRWQPQLTPHRRRLGAGTADKGVFTVQHFATPQMRLIKPYTFQDPAQFRLAPPDFTDHHRRGEYKRSVDEVLAASAALTDAQKVMAELFDNTQLGIGHAAVATARRHKELGLHGWAQLFLAHSTAIIDAVIAIWHQKARYDAVRPASAIRHVYGHRPVTAWGGPGKGTVHDMPADEWASYLNTGTTPSTRRAGRRSAPRGRRRRGASSTTTPWTGRLPLRPAGRRWRRGSLQPARSFCTGQPGPTLSMTVPSVGCGAGCISGRRSSGPSGSVSSSATGPMSSCSGTSTVTLRTDLHQASSFTTKGRTP</sequence>
<feature type="compositionally biased region" description="Polar residues" evidence="1">
    <location>
        <begin position="499"/>
        <end position="524"/>
    </location>
</feature>
<evidence type="ECO:0000259" key="4">
    <source>
        <dbReference type="Pfam" id="PF22778"/>
    </source>
</evidence>
<keyword evidence="6" id="KW-1185">Reference proteome</keyword>
<feature type="region of interest" description="Disordered" evidence="1">
    <location>
        <begin position="395"/>
        <end position="465"/>
    </location>
</feature>
<feature type="chain" id="PRO_5038721878" evidence="2">
    <location>
        <begin position="34"/>
        <end position="524"/>
    </location>
</feature>
<dbReference type="PANTHER" id="PTHR34599:SF2">
    <property type="entry name" value="TRAF-TYPE DOMAIN-CONTAINING PROTEIN"/>
    <property type="match status" value="1"/>
</dbReference>
<feature type="compositionally biased region" description="Low complexity" evidence="1">
    <location>
        <begin position="479"/>
        <end position="498"/>
    </location>
</feature>
<evidence type="ECO:0000256" key="1">
    <source>
        <dbReference type="SAM" id="MobiDB-lite"/>
    </source>
</evidence>
<dbReference type="Proteomes" id="UP000482960">
    <property type="component" value="Unassembled WGS sequence"/>
</dbReference>
<dbReference type="PROSITE" id="PS51318">
    <property type="entry name" value="TAT"/>
    <property type="match status" value="1"/>
</dbReference>
<keyword evidence="2" id="KW-0732">Signal</keyword>
<feature type="region of interest" description="Disordered" evidence="1">
    <location>
        <begin position="479"/>
        <end position="524"/>
    </location>
</feature>
<feature type="compositionally biased region" description="Polar residues" evidence="1">
    <location>
        <begin position="454"/>
        <end position="465"/>
    </location>
</feature>